<keyword evidence="1" id="KW-1133">Transmembrane helix</keyword>
<reference evidence="2 3" key="1">
    <citation type="journal article" date="2014" name="BMC Genomics">
        <title>Genomic comparison of sporeforming bacilli isolated from milk.</title>
        <authorList>
            <person name="Moreno Switt A.I."/>
            <person name="Andrus A.D."/>
            <person name="Ranieri M.L."/>
            <person name="Orsi R.H."/>
            <person name="Ivy R."/>
            <person name="den Bakker H.C."/>
            <person name="Martin N.H."/>
            <person name="Wiedmann M."/>
            <person name="Boor K.J."/>
        </authorList>
    </citation>
    <scope>NUCLEOTIDE SEQUENCE [LARGE SCALE GENOMIC DNA]</scope>
    <source>
        <strain evidence="2 3">FSL R5-213</strain>
    </source>
</reference>
<feature type="transmembrane region" description="Helical" evidence="1">
    <location>
        <begin position="42"/>
        <end position="66"/>
    </location>
</feature>
<keyword evidence="3" id="KW-1185">Reference proteome</keyword>
<organism evidence="2 3">
    <name type="scientific">Viridibacillus arenosi FSL R5-213</name>
    <dbReference type="NCBI Taxonomy" id="1227360"/>
    <lineage>
        <taxon>Bacteria</taxon>
        <taxon>Bacillati</taxon>
        <taxon>Bacillota</taxon>
        <taxon>Bacilli</taxon>
        <taxon>Bacillales</taxon>
        <taxon>Caryophanaceae</taxon>
        <taxon>Viridibacillus</taxon>
    </lineage>
</organism>
<sequence>MDNKMKRMLWIIPNICFYLTVIFLSIWVVINMEALDEINRLDIFRILIILILGVSISGSYRIVFWIRSGQL</sequence>
<comment type="caution">
    <text evidence="2">The sequence shown here is derived from an EMBL/GenBank/DDBJ whole genome shotgun (WGS) entry which is preliminary data.</text>
</comment>
<protein>
    <submittedName>
        <fullName evidence="2">Uncharacterized protein</fullName>
    </submittedName>
</protein>
<keyword evidence="1" id="KW-0812">Transmembrane</keyword>
<dbReference type="EMBL" id="ASQA01000042">
    <property type="protein sequence ID" value="ETT81182.1"/>
    <property type="molecule type" value="Genomic_DNA"/>
</dbReference>
<dbReference type="AlphaFoldDB" id="W4EMD7"/>
<dbReference type="Proteomes" id="UP000019062">
    <property type="component" value="Unassembled WGS sequence"/>
</dbReference>
<feature type="transmembrane region" description="Helical" evidence="1">
    <location>
        <begin position="9"/>
        <end position="30"/>
    </location>
</feature>
<evidence type="ECO:0000313" key="2">
    <source>
        <dbReference type="EMBL" id="ETT81182.1"/>
    </source>
</evidence>
<gene>
    <name evidence="2" type="ORF">C176_20789</name>
</gene>
<evidence type="ECO:0000313" key="3">
    <source>
        <dbReference type="Proteomes" id="UP000019062"/>
    </source>
</evidence>
<evidence type="ECO:0000256" key="1">
    <source>
        <dbReference type="SAM" id="Phobius"/>
    </source>
</evidence>
<proteinExistence type="predicted"/>
<name>W4EMD7_9BACL</name>
<keyword evidence="1" id="KW-0472">Membrane</keyword>
<accession>W4EMD7</accession>